<feature type="region of interest" description="Disordered" evidence="1">
    <location>
        <begin position="1"/>
        <end position="23"/>
    </location>
</feature>
<dbReference type="GO" id="GO:0008131">
    <property type="term" value="F:primary methylamine oxidase activity"/>
    <property type="evidence" value="ECO:0007669"/>
    <property type="project" value="InterPro"/>
</dbReference>
<reference evidence="3" key="1">
    <citation type="submission" date="2023-12" db="EMBL/GenBank/DDBJ databases">
        <title>Genome assembly of Anisodus tanguticus.</title>
        <authorList>
            <person name="Wang Y.-J."/>
        </authorList>
    </citation>
    <scope>NUCLEOTIDE SEQUENCE</scope>
    <source>
        <strain evidence="3">KB-2021</strain>
        <tissue evidence="3">Leaf</tissue>
    </source>
</reference>
<name>A0AAE1S7I4_9SOLA</name>
<dbReference type="GO" id="GO:0005507">
    <property type="term" value="F:copper ion binding"/>
    <property type="evidence" value="ECO:0007669"/>
    <property type="project" value="InterPro"/>
</dbReference>
<dbReference type="Pfam" id="PF01179">
    <property type="entry name" value="Cu_amine_oxid"/>
    <property type="match status" value="1"/>
</dbReference>
<proteinExistence type="predicted"/>
<dbReference type="AlphaFoldDB" id="A0AAE1S7I4"/>
<dbReference type="SUPFAM" id="SSF49998">
    <property type="entry name" value="Amine oxidase catalytic domain"/>
    <property type="match status" value="1"/>
</dbReference>
<sequence length="88" mass="9888">MKRHHQRIETGILTAEKSKQGNTKFKNFTTHSSSLNHSGPIWKANDMSGPLLSESVISVAHDHFITFHVDMDIDGPTNSFVEIDLVKE</sequence>
<protein>
    <recommendedName>
        <fullName evidence="2">Copper amine oxidase catalytic domain-containing protein</fullName>
    </recommendedName>
</protein>
<evidence type="ECO:0000313" key="3">
    <source>
        <dbReference type="EMBL" id="KAK4365248.1"/>
    </source>
</evidence>
<accession>A0AAE1S7I4</accession>
<evidence type="ECO:0000259" key="2">
    <source>
        <dbReference type="Pfam" id="PF01179"/>
    </source>
</evidence>
<dbReference type="Gene3D" id="2.70.98.20">
    <property type="entry name" value="Copper amine oxidase, catalytic domain"/>
    <property type="match status" value="1"/>
</dbReference>
<feature type="domain" description="Copper amine oxidase catalytic" evidence="2">
    <location>
        <begin position="45"/>
        <end position="87"/>
    </location>
</feature>
<dbReference type="EMBL" id="JAVYJV010000008">
    <property type="protein sequence ID" value="KAK4365248.1"/>
    <property type="molecule type" value="Genomic_DNA"/>
</dbReference>
<dbReference type="InterPro" id="IPR015798">
    <property type="entry name" value="Cu_amine_oxidase_C"/>
</dbReference>
<dbReference type="GO" id="GO:0048038">
    <property type="term" value="F:quinone binding"/>
    <property type="evidence" value="ECO:0007669"/>
    <property type="project" value="InterPro"/>
</dbReference>
<evidence type="ECO:0000313" key="4">
    <source>
        <dbReference type="Proteomes" id="UP001291623"/>
    </source>
</evidence>
<dbReference type="Proteomes" id="UP001291623">
    <property type="component" value="Unassembled WGS sequence"/>
</dbReference>
<dbReference type="GO" id="GO:0009308">
    <property type="term" value="P:amine metabolic process"/>
    <property type="evidence" value="ECO:0007669"/>
    <property type="project" value="InterPro"/>
</dbReference>
<comment type="caution">
    <text evidence="3">The sequence shown here is derived from an EMBL/GenBank/DDBJ whole genome shotgun (WGS) entry which is preliminary data.</text>
</comment>
<keyword evidence="4" id="KW-1185">Reference proteome</keyword>
<gene>
    <name evidence="3" type="ORF">RND71_016606</name>
</gene>
<evidence type="ECO:0000256" key="1">
    <source>
        <dbReference type="SAM" id="MobiDB-lite"/>
    </source>
</evidence>
<organism evidence="3 4">
    <name type="scientific">Anisodus tanguticus</name>
    <dbReference type="NCBI Taxonomy" id="243964"/>
    <lineage>
        <taxon>Eukaryota</taxon>
        <taxon>Viridiplantae</taxon>
        <taxon>Streptophyta</taxon>
        <taxon>Embryophyta</taxon>
        <taxon>Tracheophyta</taxon>
        <taxon>Spermatophyta</taxon>
        <taxon>Magnoliopsida</taxon>
        <taxon>eudicotyledons</taxon>
        <taxon>Gunneridae</taxon>
        <taxon>Pentapetalae</taxon>
        <taxon>asterids</taxon>
        <taxon>lamiids</taxon>
        <taxon>Solanales</taxon>
        <taxon>Solanaceae</taxon>
        <taxon>Solanoideae</taxon>
        <taxon>Hyoscyameae</taxon>
        <taxon>Anisodus</taxon>
    </lineage>
</organism>
<dbReference type="InterPro" id="IPR036460">
    <property type="entry name" value="Cu_amine_oxidase_C_sf"/>
</dbReference>